<dbReference type="InterPro" id="IPR015424">
    <property type="entry name" value="PyrdxlP-dep_Trfase"/>
</dbReference>
<evidence type="ECO:0000256" key="5">
    <source>
        <dbReference type="ARBA" id="ARBA00023239"/>
    </source>
</evidence>
<feature type="domain" description="Orn/Lys/Arg decarboxylase C-terminal" evidence="7">
    <location>
        <begin position="372"/>
        <end position="462"/>
    </location>
</feature>
<dbReference type="AlphaFoldDB" id="A0A1M5WUI1"/>
<dbReference type="CDD" id="cd00615">
    <property type="entry name" value="Orn_deC_like"/>
    <property type="match status" value="1"/>
</dbReference>
<accession>A0A1M5WUI1</accession>
<dbReference type="InterPro" id="IPR008286">
    <property type="entry name" value="Prn/Lys/Arg_de-COase_C"/>
</dbReference>
<dbReference type="InterPro" id="IPR052357">
    <property type="entry name" value="Orn_Lys_Arg_decarboxylase-I"/>
</dbReference>
<dbReference type="InterPro" id="IPR000310">
    <property type="entry name" value="Orn/Lys/Arg_deCO2ase_major_dom"/>
</dbReference>
<evidence type="ECO:0000256" key="4">
    <source>
        <dbReference type="ARBA" id="ARBA00022898"/>
    </source>
</evidence>
<dbReference type="PANTHER" id="PTHR43277">
    <property type="entry name" value="ARGININE DECARBOXYLASE"/>
    <property type="match status" value="1"/>
</dbReference>
<dbReference type="EMBL" id="FQXV01000004">
    <property type="protein sequence ID" value="SHH91266.1"/>
    <property type="molecule type" value="Genomic_DNA"/>
</dbReference>
<evidence type="ECO:0000313" key="9">
    <source>
        <dbReference type="Proteomes" id="UP000183995"/>
    </source>
</evidence>
<keyword evidence="9" id="KW-1185">Reference proteome</keyword>
<dbReference type="InterPro" id="IPR036633">
    <property type="entry name" value="Prn/Lys/Arg_de-COase_C_sf"/>
</dbReference>
<feature type="domain" description="Orn/Lys/Arg decarboxylases family 1 pyridoxal-P attachment site" evidence="6">
    <location>
        <begin position="8"/>
        <end position="369"/>
    </location>
</feature>
<reference evidence="8 9" key="1">
    <citation type="submission" date="2016-11" db="EMBL/GenBank/DDBJ databases">
        <authorList>
            <person name="Jaros S."/>
            <person name="Januszkiewicz K."/>
            <person name="Wedrychowicz H."/>
        </authorList>
    </citation>
    <scope>NUCLEOTIDE SEQUENCE [LARGE SCALE GENOMIC DNA]</scope>
    <source>
        <strain evidence="8 9">DSM 10068</strain>
    </source>
</reference>
<keyword evidence="3" id="KW-0210">Decarboxylase</keyword>
<gene>
    <name evidence="8" type="ORF">SAMN02745823_01396</name>
</gene>
<dbReference type="PANTHER" id="PTHR43277:SF4">
    <property type="entry name" value="ARGININE DECARBOXYLASE"/>
    <property type="match status" value="1"/>
</dbReference>
<dbReference type="Gene3D" id="3.90.100.10">
    <property type="entry name" value="Orn/Lys/Arg decarboxylase, C-terminal domain"/>
    <property type="match status" value="1"/>
</dbReference>
<evidence type="ECO:0000256" key="2">
    <source>
        <dbReference type="ARBA" id="ARBA00010671"/>
    </source>
</evidence>
<dbReference type="Proteomes" id="UP000183995">
    <property type="component" value="Unassembled WGS sequence"/>
</dbReference>
<evidence type="ECO:0000256" key="3">
    <source>
        <dbReference type="ARBA" id="ARBA00022793"/>
    </source>
</evidence>
<comment type="cofactor">
    <cofactor evidence="1">
        <name>pyridoxal 5'-phosphate</name>
        <dbReference type="ChEBI" id="CHEBI:597326"/>
    </cofactor>
</comment>
<comment type="similarity">
    <text evidence="2">Belongs to the Orn/Lys/Arg decarboxylase class-I family.</text>
</comment>
<evidence type="ECO:0000259" key="6">
    <source>
        <dbReference type="Pfam" id="PF01276"/>
    </source>
</evidence>
<dbReference type="GO" id="GO:0016831">
    <property type="term" value="F:carboxy-lyase activity"/>
    <property type="evidence" value="ECO:0007669"/>
    <property type="project" value="UniProtKB-KW"/>
</dbReference>
<dbReference type="Gene3D" id="3.40.640.10">
    <property type="entry name" value="Type I PLP-dependent aspartate aminotransferase-like (Major domain)"/>
    <property type="match status" value="1"/>
</dbReference>
<evidence type="ECO:0000259" key="7">
    <source>
        <dbReference type="Pfam" id="PF03711"/>
    </source>
</evidence>
<organism evidence="8 9">
    <name type="scientific">Sporobacter termitidis DSM 10068</name>
    <dbReference type="NCBI Taxonomy" id="1123282"/>
    <lineage>
        <taxon>Bacteria</taxon>
        <taxon>Bacillati</taxon>
        <taxon>Bacillota</taxon>
        <taxon>Clostridia</taxon>
        <taxon>Eubacteriales</taxon>
        <taxon>Oscillospiraceae</taxon>
        <taxon>Sporobacter</taxon>
    </lineage>
</organism>
<keyword evidence="5" id="KW-0456">Lyase</keyword>
<dbReference type="SUPFAM" id="SSF55904">
    <property type="entry name" value="Ornithine decarboxylase C-terminal domain"/>
    <property type="match status" value="1"/>
</dbReference>
<protein>
    <submittedName>
        <fullName evidence="8">Arginine decarboxylase</fullName>
    </submittedName>
</protein>
<dbReference type="OrthoDB" id="9815233at2"/>
<dbReference type="SUPFAM" id="SSF53383">
    <property type="entry name" value="PLP-dependent transferases"/>
    <property type="match status" value="1"/>
</dbReference>
<dbReference type="InterPro" id="IPR015421">
    <property type="entry name" value="PyrdxlP-dep_Trfase_major"/>
</dbReference>
<evidence type="ECO:0000256" key="1">
    <source>
        <dbReference type="ARBA" id="ARBA00001933"/>
    </source>
</evidence>
<keyword evidence="4" id="KW-0663">Pyridoxal phosphate</keyword>
<dbReference type="STRING" id="1123282.SAMN02745823_01396"/>
<sequence>MSLDQSKTPLFDAVKKYAEDKVIPFHVPGHKQGNGLREYGAYFGQSVLKTDVNGMEGLDFYNNPSGVILESEQLLAEAYGAAHAFFLVNGTTAGVQAMVLSACKPGDELILPRNAHKSAVGGMILSGAVPVYVQPEYSEELGIAMSVTPGAVERAIRAHSGAAALLLLNPTYYGAAADIETLVQLAHSAGVAALADEAHGAHLPFHPGLPLSAMAAGADMSAVSLHKTAGALTQCSALLLSGGCDPARAGQALSLLSTASASYILMCSIDLARKQLALRGEEMLDETLRLVRLARRELAAVDGLRVFGRELIGTPGCFDFDETKLGVSVRDLGYTGYEVEEKLRKEYNIQIELSDMYNILAVVTLGDSAENLRRLVDALKDIARHPAARKSICNTIIPEIPDVAEAPREAFFGKKKAVRLEDAAGEIAGEMLMAYPPGIPVIGIGERITGETVAYIRLLKTEKCQLQGTADPAVDYIEVLAKSGGFR</sequence>
<name>A0A1M5WUI1_9FIRM</name>
<proteinExistence type="inferred from homology"/>
<dbReference type="Pfam" id="PF03711">
    <property type="entry name" value="OKR_DC_1_C"/>
    <property type="match status" value="1"/>
</dbReference>
<dbReference type="Pfam" id="PF01276">
    <property type="entry name" value="OKR_DC_1"/>
    <property type="match status" value="1"/>
</dbReference>
<evidence type="ECO:0000313" key="8">
    <source>
        <dbReference type="EMBL" id="SHH91266.1"/>
    </source>
</evidence>